<evidence type="ECO:0000313" key="2">
    <source>
        <dbReference type="Proteomes" id="UP000298663"/>
    </source>
</evidence>
<keyword evidence="2" id="KW-1185">Reference proteome</keyword>
<accession>A0A4U5M6Q0</accession>
<sequence>MRSKPSRCDHAATFRTWALVLASKSVRRSNAPIRRPRLLDAVSVDAIFMRQIRFQIQAKRVGAMVDEGDLRDEGSHDVFVEEIRCLVYCNLLSALHS</sequence>
<comment type="caution">
    <text evidence="1">The sequence shown here is derived from an EMBL/GenBank/DDBJ whole genome shotgun (WGS) entry which is preliminary data.</text>
</comment>
<evidence type="ECO:0000313" key="1">
    <source>
        <dbReference type="EMBL" id="TKR64561.1"/>
    </source>
</evidence>
<proteinExistence type="predicted"/>
<dbReference type="EMBL" id="AZBU02000009">
    <property type="protein sequence ID" value="TKR64561.1"/>
    <property type="molecule type" value="Genomic_DNA"/>
</dbReference>
<dbReference type="AlphaFoldDB" id="A0A4U5M6Q0"/>
<reference evidence="1 2" key="2">
    <citation type="journal article" date="2019" name="G3 (Bethesda)">
        <title>Hybrid Assembly of the Genome of the Entomopathogenic Nematode Steinernema carpocapsae Identifies the X-Chromosome.</title>
        <authorList>
            <person name="Serra L."/>
            <person name="Macchietto M."/>
            <person name="Macias-Munoz A."/>
            <person name="McGill C.J."/>
            <person name="Rodriguez I.M."/>
            <person name="Rodriguez B."/>
            <person name="Murad R."/>
            <person name="Mortazavi A."/>
        </authorList>
    </citation>
    <scope>NUCLEOTIDE SEQUENCE [LARGE SCALE GENOMIC DNA]</scope>
    <source>
        <strain evidence="1 2">ALL</strain>
    </source>
</reference>
<name>A0A4U5M6Q0_STECR</name>
<dbReference type="Proteomes" id="UP000298663">
    <property type="component" value="Unassembled WGS sequence"/>
</dbReference>
<reference evidence="1 2" key="1">
    <citation type="journal article" date="2015" name="Genome Biol.">
        <title>Comparative genomics of Steinernema reveals deeply conserved gene regulatory networks.</title>
        <authorList>
            <person name="Dillman A.R."/>
            <person name="Macchietto M."/>
            <person name="Porter C.F."/>
            <person name="Rogers A."/>
            <person name="Williams B."/>
            <person name="Antoshechkin I."/>
            <person name="Lee M.M."/>
            <person name="Goodwin Z."/>
            <person name="Lu X."/>
            <person name="Lewis E.E."/>
            <person name="Goodrich-Blair H."/>
            <person name="Stock S.P."/>
            <person name="Adams B.J."/>
            <person name="Sternberg P.W."/>
            <person name="Mortazavi A."/>
        </authorList>
    </citation>
    <scope>NUCLEOTIDE SEQUENCE [LARGE SCALE GENOMIC DNA]</scope>
    <source>
        <strain evidence="1 2">ALL</strain>
    </source>
</reference>
<organism evidence="1 2">
    <name type="scientific">Steinernema carpocapsae</name>
    <name type="common">Entomopathogenic nematode</name>
    <dbReference type="NCBI Taxonomy" id="34508"/>
    <lineage>
        <taxon>Eukaryota</taxon>
        <taxon>Metazoa</taxon>
        <taxon>Ecdysozoa</taxon>
        <taxon>Nematoda</taxon>
        <taxon>Chromadorea</taxon>
        <taxon>Rhabditida</taxon>
        <taxon>Tylenchina</taxon>
        <taxon>Panagrolaimomorpha</taxon>
        <taxon>Strongyloidoidea</taxon>
        <taxon>Steinernematidae</taxon>
        <taxon>Steinernema</taxon>
    </lineage>
</organism>
<gene>
    <name evidence="1" type="ORF">L596_025071</name>
</gene>
<protein>
    <submittedName>
        <fullName evidence="1">Uncharacterized protein</fullName>
    </submittedName>
</protein>